<evidence type="ECO:0000256" key="1">
    <source>
        <dbReference type="ARBA" id="ARBA00008791"/>
    </source>
</evidence>
<name>A0A382X8X2_9ZZZZ</name>
<proteinExistence type="inferred from homology"/>
<dbReference type="EMBL" id="UINC01165751">
    <property type="protein sequence ID" value="SVD67324.1"/>
    <property type="molecule type" value="Genomic_DNA"/>
</dbReference>
<dbReference type="PANTHER" id="PTHR46268">
    <property type="entry name" value="STRESS RESPONSE PROTEIN NHAX"/>
    <property type="match status" value="1"/>
</dbReference>
<dbReference type="SUPFAM" id="SSF52402">
    <property type="entry name" value="Adenine nucleotide alpha hydrolases-like"/>
    <property type="match status" value="1"/>
</dbReference>
<dbReference type="PANTHER" id="PTHR46268:SF6">
    <property type="entry name" value="UNIVERSAL STRESS PROTEIN UP12"/>
    <property type="match status" value="1"/>
</dbReference>
<dbReference type="CDD" id="cd00293">
    <property type="entry name" value="USP-like"/>
    <property type="match status" value="1"/>
</dbReference>
<reference evidence="3" key="1">
    <citation type="submission" date="2018-05" db="EMBL/GenBank/DDBJ databases">
        <authorList>
            <person name="Lanie J.A."/>
            <person name="Ng W.-L."/>
            <person name="Kazmierczak K.M."/>
            <person name="Andrzejewski T.M."/>
            <person name="Davidsen T.M."/>
            <person name="Wayne K.J."/>
            <person name="Tettelin H."/>
            <person name="Glass J.I."/>
            <person name="Rusch D."/>
            <person name="Podicherti R."/>
            <person name="Tsui H.-C.T."/>
            <person name="Winkler M.E."/>
        </authorList>
    </citation>
    <scope>NUCLEOTIDE SEQUENCE</scope>
</reference>
<protein>
    <recommendedName>
        <fullName evidence="2">UspA domain-containing protein</fullName>
    </recommendedName>
</protein>
<dbReference type="AlphaFoldDB" id="A0A382X8X2"/>
<feature type="non-terminal residue" evidence="3">
    <location>
        <position position="1"/>
    </location>
</feature>
<organism evidence="3">
    <name type="scientific">marine metagenome</name>
    <dbReference type="NCBI Taxonomy" id="408172"/>
    <lineage>
        <taxon>unclassified sequences</taxon>
        <taxon>metagenomes</taxon>
        <taxon>ecological metagenomes</taxon>
    </lineage>
</organism>
<evidence type="ECO:0000313" key="3">
    <source>
        <dbReference type="EMBL" id="SVD67324.1"/>
    </source>
</evidence>
<dbReference type="Gene3D" id="3.40.50.12370">
    <property type="match status" value="1"/>
</dbReference>
<comment type="similarity">
    <text evidence="1">Belongs to the universal stress protein A family.</text>
</comment>
<sequence>VTVGRAVRVAMINRILVCLDKSTYTDAAVDYACWLAKHHDASVEGLVVLDVEGINRSVGPVPLGAMRFAKTSVANKEENYHALMEELLENFSKRCEEAGVRYTEFEMQGAPANAILEESNYFDCVVVGLRTFFTYGSGAGADGEYGTDDDEPGDSLEKIMDQSLAPVFAVPLNWKPDAEFSALIALNGSPHSMRALRQFARLYGRCKVRVTLMHCSDDGNG</sequence>
<feature type="domain" description="UspA" evidence="2">
    <location>
        <begin position="11"/>
        <end position="127"/>
    </location>
</feature>
<evidence type="ECO:0000259" key="2">
    <source>
        <dbReference type="Pfam" id="PF00582"/>
    </source>
</evidence>
<accession>A0A382X8X2</accession>
<feature type="non-terminal residue" evidence="3">
    <location>
        <position position="221"/>
    </location>
</feature>
<dbReference type="Pfam" id="PF00582">
    <property type="entry name" value="Usp"/>
    <property type="match status" value="1"/>
</dbReference>
<gene>
    <name evidence="3" type="ORF">METZ01_LOCUS420178</name>
</gene>
<dbReference type="InterPro" id="IPR006016">
    <property type="entry name" value="UspA"/>
</dbReference>